<dbReference type="InterPro" id="IPR016201">
    <property type="entry name" value="PSI"/>
</dbReference>
<dbReference type="SMART" id="SM00042">
    <property type="entry name" value="CUB"/>
    <property type="match status" value="1"/>
</dbReference>
<keyword evidence="7 10" id="KW-1015">Disulfide bond</keyword>
<dbReference type="InterPro" id="IPR041161">
    <property type="entry name" value="EGF_Tenascin"/>
</dbReference>
<proteinExistence type="predicted"/>
<dbReference type="PROSITE" id="PS50026">
    <property type="entry name" value="EGF_3"/>
    <property type="match status" value="1"/>
</dbReference>
<dbReference type="GeneID" id="106459376"/>
<evidence type="ECO:0000256" key="2">
    <source>
        <dbReference type="ARBA" id="ARBA00022441"/>
    </source>
</evidence>
<dbReference type="InterPro" id="IPR000742">
    <property type="entry name" value="EGF"/>
</dbReference>
<dbReference type="Gene3D" id="2.120.10.80">
    <property type="entry name" value="Kelch-type beta propeller"/>
    <property type="match status" value="2"/>
</dbReference>
<dbReference type="Pfam" id="PF00053">
    <property type="entry name" value="EGF_laminin"/>
    <property type="match status" value="1"/>
</dbReference>
<gene>
    <name evidence="17" type="primary">LOC106459376</name>
</gene>
<evidence type="ECO:0000256" key="11">
    <source>
        <dbReference type="PROSITE-ProRule" id="PRU00460"/>
    </source>
</evidence>
<dbReference type="CDD" id="cd00041">
    <property type="entry name" value="CUB"/>
    <property type="match status" value="1"/>
</dbReference>
<dbReference type="Gene3D" id="2.60.120.290">
    <property type="entry name" value="Spermadhesin, CUB domain"/>
    <property type="match status" value="1"/>
</dbReference>
<dbReference type="CDD" id="cd00055">
    <property type="entry name" value="EGF_Lam"/>
    <property type="match status" value="2"/>
</dbReference>
<evidence type="ECO:0000259" key="13">
    <source>
        <dbReference type="PROSITE" id="PS01180"/>
    </source>
</evidence>
<comment type="caution">
    <text evidence="10">Lacks conserved residue(s) required for the propagation of feature annotation.</text>
</comment>
<evidence type="ECO:0000256" key="10">
    <source>
        <dbReference type="PROSITE-ProRule" id="PRU00076"/>
    </source>
</evidence>
<name>A0ABM1B459_LIMPO</name>
<evidence type="ECO:0000313" key="17">
    <source>
        <dbReference type="RefSeq" id="XP_013774446.1"/>
    </source>
</evidence>
<keyword evidence="12" id="KW-0472">Membrane</keyword>
<dbReference type="Pfam" id="PF24973">
    <property type="entry name" value="EGF_LMN_ATRN"/>
    <property type="match status" value="1"/>
</dbReference>
<evidence type="ECO:0000256" key="4">
    <source>
        <dbReference type="ARBA" id="ARBA00022729"/>
    </source>
</evidence>
<dbReference type="InterPro" id="IPR056732">
    <property type="entry name" value="GBD_ATRN"/>
</dbReference>
<keyword evidence="2" id="KW-0880">Kelch repeat</keyword>
<evidence type="ECO:0000256" key="9">
    <source>
        <dbReference type="ARBA" id="ARBA00023292"/>
    </source>
</evidence>
<feature type="disulfide bond" evidence="11">
    <location>
        <begin position="843"/>
        <end position="852"/>
    </location>
</feature>
<feature type="domain" description="Laminin EGF-like" evidence="15">
    <location>
        <begin position="824"/>
        <end position="871"/>
    </location>
</feature>
<keyword evidence="3 12" id="KW-0812">Transmembrane</keyword>
<dbReference type="InterPro" id="IPR051568">
    <property type="entry name" value="LZTR1/Attractin"/>
</dbReference>
<evidence type="ECO:0000313" key="16">
    <source>
        <dbReference type="Proteomes" id="UP000694941"/>
    </source>
</evidence>
<keyword evidence="10" id="KW-0245">EGF-like domain</keyword>
<dbReference type="Pfam" id="PF24972">
    <property type="entry name" value="GBD_ATRN"/>
    <property type="match status" value="1"/>
</dbReference>
<dbReference type="SMART" id="SM00181">
    <property type="entry name" value="EGF"/>
    <property type="match status" value="2"/>
</dbReference>
<dbReference type="SMART" id="SM00180">
    <property type="entry name" value="EGF_Lam"/>
    <property type="match status" value="2"/>
</dbReference>
<evidence type="ECO:0000259" key="15">
    <source>
        <dbReference type="PROSITE" id="PS50027"/>
    </source>
</evidence>
<evidence type="ECO:0000256" key="6">
    <source>
        <dbReference type="ARBA" id="ARBA00022989"/>
    </source>
</evidence>
<dbReference type="SUPFAM" id="SSF117281">
    <property type="entry name" value="Kelch motif"/>
    <property type="match status" value="1"/>
</dbReference>
<dbReference type="PROSITE" id="PS01180">
    <property type="entry name" value="CUB"/>
    <property type="match status" value="1"/>
</dbReference>
<dbReference type="InterPro" id="IPR000859">
    <property type="entry name" value="CUB_dom"/>
</dbReference>
<dbReference type="SMART" id="SM00423">
    <property type="entry name" value="PSI"/>
    <property type="match status" value="3"/>
</dbReference>
<keyword evidence="5" id="KW-0677">Repeat</keyword>
<feature type="domain" description="CUB" evidence="13">
    <location>
        <begin position="41"/>
        <end position="156"/>
    </location>
</feature>
<evidence type="ECO:0000259" key="14">
    <source>
        <dbReference type="PROSITE" id="PS50026"/>
    </source>
</evidence>
<dbReference type="PANTHER" id="PTHR46376:SF2">
    <property type="entry name" value="DISTRACTED, ISOFORM B"/>
    <property type="match status" value="1"/>
</dbReference>
<dbReference type="Pfam" id="PF00431">
    <property type="entry name" value="CUB"/>
    <property type="match status" value="1"/>
</dbReference>
<evidence type="ECO:0000256" key="7">
    <source>
        <dbReference type="ARBA" id="ARBA00023157"/>
    </source>
</evidence>
<dbReference type="InterPro" id="IPR002049">
    <property type="entry name" value="LE_dom"/>
</dbReference>
<organism evidence="16 17">
    <name type="scientific">Limulus polyphemus</name>
    <name type="common">Atlantic horseshoe crab</name>
    <dbReference type="NCBI Taxonomy" id="6850"/>
    <lineage>
        <taxon>Eukaryota</taxon>
        <taxon>Metazoa</taxon>
        <taxon>Ecdysozoa</taxon>
        <taxon>Arthropoda</taxon>
        <taxon>Chelicerata</taxon>
        <taxon>Merostomata</taxon>
        <taxon>Xiphosura</taxon>
        <taxon>Limulidae</taxon>
        <taxon>Limulus</taxon>
    </lineage>
</organism>
<dbReference type="RefSeq" id="XP_013774446.1">
    <property type="nucleotide sequence ID" value="XM_013918992.2"/>
</dbReference>
<keyword evidence="16" id="KW-1185">Reference proteome</keyword>
<comment type="subcellular location">
    <subcellularLocation>
        <location evidence="1">Membrane</location>
        <topology evidence="1">Single-pass membrane protein</topology>
    </subcellularLocation>
</comment>
<feature type="domain" description="EGF-like" evidence="14">
    <location>
        <begin position="185"/>
        <end position="217"/>
    </location>
</feature>
<feature type="disulfide bond" evidence="11">
    <location>
        <begin position="855"/>
        <end position="869"/>
    </location>
</feature>
<feature type="transmembrane region" description="Helical" evidence="12">
    <location>
        <begin position="1035"/>
        <end position="1059"/>
    </location>
</feature>
<accession>A0ABM1B459</accession>
<dbReference type="InterPro" id="IPR056737">
    <property type="entry name" value="Beta-prop_ATRN-MKLN-like"/>
</dbReference>
<keyword evidence="8" id="KW-0325">Glycoprotein</keyword>
<reference evidence="17" key="1">
    <citation type="submission" date="2025-08" db="UniProtKB">
        <authorList>
            <consortium name="RefSeq"/>
        </authorList>
    </citation>
    <scope>IDENTIFICATION</scope>
    <source>
        <tissue evidence="17">Muscle</tissue>
    </source>
</reference>
<evidence type="ECO:0000256" key="3">
    <source>
        <dbReference type="ARBA" id="ARBA00022692"/>
    </source>
</evidence>
<dbReference type="Proteomes" id="UP000694941">
    <property type="component" value="Unplaced"/>
</dbReference>
<evidence type="ECO:0000256" key="1">
    <source>
        <dbReference type="ARBA" id="ARBA00004167"/>
    </source>
</evidence>
<protein>
    <submittedName>
        <fullName evidence="17">Attractin-like</fullName>
    </submittedName>
</protein>
<evidence type="ECO:0000256" key="5">
    <source>
        <dbReference type="ARBA" id="ARBA00022737"/>
    </source>
</evidence>
<sequence length="1188" mass="131795">MCIETILAEGKCGDVECVHGSCRDGRCLCDPGWQGLSCQRCGGRVRLSSTSGIISDGAGNYSVNTQCTWLIESSNNVPIRLSLVSFATECSWDHLYIFDGSSVYSPLVAAFSGVYKTMHNSTELPEVVTLSGSAYLYFYSDNVYNMSGFTIRYSINGCPRNCSGRGLCVDGQCTCWGHWSGSACNIPACSRSCSNGQCEIESDRCLCKAGYKGVHCNLAASEGGWEVVETTGIALATALHQSVVYEDEFWVIEGENFHTTVFQNIVKYNFHKNMWKTVDAASKKKPLARFGHSVVVFKGLIYMYGGRLKSGDVLNDLWSFDPVHQVWKEITKYKEDPNCTGHLCSPLAVVGHTATLVNDLMVVIFGYNLVLGYLNTVQEYNFLSLSWKTVKAKGAIVKGGFGHTSTYDKIGQLIYVYGGYHSQGPAGMVVDLLYAYNPFEHSWSQLASSGSYRYLHSGVFLDGMLLVFGGNTHNDTSFSTGDKCFSADFQAYDVQCDTWETLDNPVPEYLATFSRFGHTANIYNTSMFVYGGFNGQLLSSLLKFSPGSCITLNNQEECLSAKLGRRCEWNKDTGICQAQVHTPSRKSPRSYCHRKKVLYNYTSLCEKMTSCPSCLANSYDCVWCGSLCSYKNCPDSLKTTSNLESCEDAESSNCDKLHNCHACHTESHCGWQADNKCYTFVREMDNKTVKAVLSPDTRVKCESPCSSRTTCETCTQGSCMWCGNQEICLEANAYAALFPTAQCMEWTTHSHRCKGLQCGDIQTCKECQSNPRCGWCDDGSGSGIGACMEGGASGPVEHWNDTVPHMNNSFCMKEHWYFSSCPDCQCNGHSFCKNETGVCDQPCAHLTEGKHCEHCILGYYGNALNGGMCKRCSCNNQATVCHRETGKCYCTTKGITGDSCDMCAENYVGHPEDGGTCYYNLNSNFQYKFELSKPDNRYHHQINFRHEPMKVDVDVDFSISCSTPAFFNITTASSFMPEQAMIENQECPEVEFKRRFSHNEHSFVGKNTTFYVYVYDISTPMVLKTGFSQYRQLDLLQFFITFSSCFLSLLIIAAVLWKVKRKYDLYRRRQQLFVEMEQMASRAFGGTILELPELPQESVGIPAVNQVPPAPIALEPCTDGKAAILTLLVKTPTGDQEFTPEGQAGLAIASALVSLGQLNTSSNTTTRVIKDTKKVDMWKVDPDNTTCI</sequence>
<dbReference type="InterPro" id="IPR056863">
    <property type="entry name" value="LMN_ATRN_NET-like_EGF"/>
</dbReference>
<dbReference type="PROSITE" id="PS50027">
    <property type="entry name" value="EGF_LAM_2"/>
    <property type="match status" value="1"/>
</dbReference>
<keyword evidence="4" id="KW-0732">Signal</keyword>
<keyword evidence="9 11" id="KW-0424">Laminin EGF-like domain</keyword>
<dbReference type="SUPFAM" id="SSF49854">
    <property type="entry name" value="Spermadhesin, CUB domain"/>
    <property type="match status" value="1"/>
</dbReference>
<dbReference type="Gene3D" id="2.10.25.10">
    <property type="entry name" value="Laminin"/>
    <property type="match status" value="4"/>
</dbReference>
<dbReference type="Pfam" id="PF24981">
    <property type="entry name" value="Beta-prop_ATRN-LZTR1"/>
    <property type="match status" value="1"/>
</dbReference>
<evidence type="ECO:0000256" key="8">
    <source>
        <dbReference type="ARBA" id="ARBA00023180"/>
    </source>
</evidence>
<feature type="disulfide bond" evidence="10">
    <location>
        <begin position="207"/>
        <end position="216"/>
    </location>
</feature>
<dbReference type="InterPro" id="IPR035914">
    <property type="entry name" value="Sperma_CUB_dom_sf"/>
</dbReference>
<dbReference type="PROSITE" id="PS01186">
    <property type="entry name" value="EGF_2"/>
    <property type="match status" value="1"/>
</dbReference>
<dbReference type="Pfam" id="PF18720">
    <property type="entry name" value="EGF_Tenascin"/>
    <property type="match status" value="1"/>
</dbReference>
<dbReference type="SUPFAM" id="SSF57196">
    <property type="entry name" value="EGF/Laminin"/>
    <property type="match status" value="1"/>
</dbReference>
<evidence type="ECO:0000256" key="12">
    <source>
        <dbReference type="SAM" id="Phobius"/>
    </source>
</evidence>
<dbReference type="InterPro" id="IPR015915">
    <property type="entry name" value="Kelch-typ_b-propeller"/>
</dbReference>
<dbReference type="PANTHER" id="PTHR46376">
    <property type="entry name" value="LEUCINE-ZIPPER-LIKE TRANSCRIPTIONAL REGULATOR 1"/>
    <property type="match status" value="1"/>
</dbReference>
<keyword evidence="6 12" id="KW-1133">Transmembrane helix</keyword>
<dbReference type="PROSITE" id="PS00022">
    <property type="entry name" value="EGF_1"/>
    <property type="match status" value="1"/>
</dbReference>